<evidence type="ECO:0000259" key="6">
    <source>
        <dbReference type="PROSITE" id="PS50106"/>
    </source>
</evidence>
<keyword evidence="5" id="KW-0812">Transmembrane</keyword>
<keyword evidence="5" id="KW-1133">Transmembrane helix</keyword>
<evidence type="ECO:0000313" key="7">
    <source>
        <dbReference type="EMBL" id="SFG84255.1"/>
    </source>
</evidence>
<keyword evidence="8" id="KW-1185">Reference proteome</keyword>
<dbReference type="Pfam" id="PF13180">
    <property type="entry name" value="PDZ_2"/>
    <property type="match status" value="1"/>
</dbReference>
<dbReference type="Gene3D" id="2.40.10.10">
    <property type="entry name" value="Trypsin-like serine proteases"/>
    <property type="match status" value="2"/>
</dbReference>
<gene>
    <name evidence="7" type="ORF">SAMN05216175_11563</name>
</gene>
<dbReference type="OrthoDB" id="9758917at2"/>
<comment type="similarity">
    <text evidence="1">Belongs to the peptidase S1C family.</text>
</comment>
<dbReference type="STRING" id="1045558.SAMN05216175_11563"/>
<evidence type="ECO:0000256" key="2">
    <source>
        <dbReference type="ARBA" id="ARBA00022670"/>
    </source>
</evidence>
<name>A0A1I2V4A2_9GAMM</name>
<accession>A0A1I2V4A2</accession>
<dbReference type="GO" id="GO:0006508">
    <property type="term" value="P:proteolysis"/>
    <property type="evidence" value="ECO:0007669"/>
    <property type="project" value="UniProtKB-KW"/>
</dbReference>
<evidence type="ECO:0000256" key="3">
    <source>
        <dbReference type="ARBA" id="ARBA00022801"/>
    </source>
</evidence>
<dbReference type="InterPro" id="IPR001940">
    <property type="entry name" value="Peptidase_S1C"/>
</dbReference>
<dbReference type="Pfam" id="PF13365">
    <property type="entry name" value="Trypsin_2"/>
    <property type="match status" value="1"/>
</dbReference>
<keyword evidence="3" id="KW-0378">Hydrolase</keyword>
<dbReference type="InterPro" id="IPR036034">
    <property type="entry name" value="PDZ_sf"/>
</dbReference>
<dbReference type="SUPFAM" id="SSF50494">
    <property type="entry name" value="Trypsin-like serine proteases"/>
    <property type="match status" value="1"/>
</dbReference>
<feature type="domain" description="PDZ" evidence="6">
    <location>
        <begin position="264"/>
        <end position="367"/>
    </location>
</feature>
<dbReference type="GO" id="GO:0004252">
    <property type="term" value="F:serine-type endopeptidase activity"/>
    <property type="evidence" value="ECO:0007669"/>
    <property type="project" value="InterPro"/>
</dbReference>
<dbReference type="InterPro" id="IPR001478">
    <property type="entry name" value="PDZ"/>
</dbReference>
<dbReference type="FunFam" id="2.40.10.10:FF:000001">
    <property type="entry name" value="Periplasmic serine protease DegS"/>
    <property type="match status" value="1"/>
</dbReference>
<evidence type="ECO:0000256" key="4">
    <source>
        <dbReference type="ARBA" id="ARBA00022825"/>
    </source>
</evidence>
<dbReference type="PROSITE" id="PS50106">
    <property type="entry name" value="PDZ"/>
    <property type="match status" value="1"/>
</dbReference>
<sequence>MNYPHNSPDRFFRRWLIVTSCIAFLMLFWQFMPAVESWFSAQEGTPRVITPRGDMAADEQTTIELFESSRNSVVFITTAQLVRDTWSRNIFQVPRGSGSGFIWNDAGHVITNYHVIQGASQANVKLADGRSYQAALVGASAEHDIAVLKIGVAFQRPPPVPIGTSHDLKVGQKVFAIGNPFGLDWTLTTGIVSALDRSLDAGAGGVTIDNLIQTDAAINPGNSGGPLLDSAGRLIGINTMIYSPSGASAGIGFSVPVDTIMRIVPQLIRNGRYIRPSLGITVDENLNSRLSKILDVRGVVVLNVIPGSSADKAGLKGAVMARNSAILPRDIIINLNGREISSVAQLLSALDDYKVGDVVTLQIQREDNIRQVDVKLQAG</sequence>
<feature type="transmembrane region" description="Helical" evidence="5">
    <location>
        <begin position="12"/>
        <end position="32"/>
    </location>
</feature>
<dbReference type="EMBL" id="FOOU01000015">
    <property type="protein sequence ID" value="SFG84255.1"/>
    <property type="molecule type" value="Genomic_DNA"/>
</dbReference>
<dbReference type="InterPro" id="IPR043504">
    <property type="entry name" value="Peptidase_S1_PA_chymotrypsin"/>
</dbReference>
<dbReference type="InterPro" id="IPR009003">
    <property type="entry name" value="Peptidase_S1_PA"/>
</dbReference>
<dbReference type="InterPro" id="IPR051201">
    <property type="entry name" value="Chloro_Bact_Ser_Proteases"/>
</dbReference>
<dbReference type="PANTHER" id="PTHR43343">
    <property type="entry name" value="PEPTIDASE S12"/>
    <property type="match status" value="1"/>
</dbReference>
<reference evidence="8" key="1">
    <citation type="submission" date="2016-10" db="EMBL/GenBank/DDBJ databases">
        <authorList>
            <person name="Varghese N."/>
            <person name="Submissions S."/>
        </authorList>
    </citation>
    <scope>NUCLEOTIDE SEQUENCE [LARGE SCALE GENOMIC DNA]</scope>
    <source>
        <strain evidence="8">CGMCC 1.10971</strain>
    </source>
</reference>
<keyword evidence="4" id="KW-0720">Serine protease</keyword>
<dbReference type="SMART" id="SM00228">
    <property type="entry name" value="PDZ"/>
    <property type="match status" value="1"/>
</dbReference>
<dbReference type="Gene3D" id="2.30.42.10">
    <property type="match status" value="1"/>
</dbReference>
<proteinExistence type="inferred from homology"/>
<dbReference type="Proteomes" id="UP000198623">
    <property type="component" value="Unassembled WGS sequence"/>
</dbReference>
<dbReference type="PRINTS" id="PR00834">
    <property type="entry name" value="PROTEASES2C"/>
</dbReference>
<dbReference type="SUPFAM" id="SSF50156">
    <property type="entry name" value="PDZ domain-like"/>
    <property type="match status" value="1"/>
</dbReference>
<dbReference type="RefSeq" id="WP_090729858.1">
    <property type="nucleotide sequence ID" value="NZ_FOOU01000015.1"/>
</dbReference>
<keyword evidence="2 7" id="KW-0645">Protease</keyword>
<evidence type="ECO:0000256" key="1">
    <source>
        <dbReference type="ARBA" id="ARBA00010541"/>
    </source>
</evidence>
<organism evidence="7 8">
    <name type="scientific">Neptunomonas qingdaonensis</name>
    <dbReference type="NCBI Taxonomy" id="1045558"/>
    <lineage>
        <taxon>Bacteria</taxon>
        <taxon>Pseudomonadati</taxon>
        <taxon>Pseudomonadota</taxon>
        <taxon>Gammaproteobacteria</taxon>
        <taxon>Oceanospirillales</taxon>
        <taxon>Oceanospirillaceae</taxon>
        <taxon>Neptunomonas</taxon>
    </lineage>
</organism>
<evidence type="ECO:0000256" key="5">
    <source>
        <dbReference type="SAM" id="Phobius"/>
    </source>
</evidence>
<evidence type="ECO:0000313" key="8">
    <source>
        <dbReference type="Proteomes" id="UP000198623"/>
    </source>
</evidence>
<keyword evidence="5" id="KW-0472">Membrane</keyword>
<dbReference type="PANTHER" id="PTHR43343:SF3">
    <property type="entry name" value="PROTEASE DO-LIKE 8, CHLOROPLASTIC"/>
    <property type="match status" value="1"/>
</dbReference>
<dbReference type="AlphaFoldDB" id="A0A1I2V4A2"/>
<protein>
    <submittedName>
        <fullName evidence="7">Serine protease, S1-C subfamily, contains C-terminal PDZ domain</fullName>
    </submittedName>
</protein>